<keyword evidence="1" id="KW-0433">Leucine-rich repeat</keyword>
<sequence length="1249" mass="142044">MAAALVGGALLSSFLNVLFERLATREFVNFIRGKKADKWLQKMKNQLLVVKVVLDDAEKKQITDSNIKEWLDLLSDVVYEVDDILDEVSTKAATQKKVSYSFCDLFKKKKIVSKLEDIVGRLDDILKQKESLGLKLNEAENDQPPEPQPTSLEGRYGMYGRDKDKEAIMKLVSEDSSDSEAVSVISIVGMGGVGKTTLARSVYNDDKLTQIFDLKAWVRVSDRFDIVKVTKAMLEEITQKPCTLSGLNSIQHDLLDKLKGKRFLIVLDDVWIEDCDVWSSLTKPFLSGIRGSKVLVTTRNESVAAGVPFHSAKYDLKILLDEDCWLVFESIAFPLSEVSENRGTLENIGKNIVKKCDGLPLAAQSLGGMLRRKHDIRDWNNVLESDIWELPRSIIPALRISYNHLPPHLKRCFVYCSLYPKDFEFRKDELILLWMAEDLIKTPRRGKTLEEVGHDYFDDLVSRSFFQCSTYQALGKYFGNLYGNCFVMHDLMHDLATFLGGEFYFRANELGKETKIDIKTRHLSFRRFSDPVSDIEVFDTVKFLRTFLPINYEDSPFNNEKAPCVIVSMLKYLRVLSFRAFQSQLYLPDSIGELIHLRYLNLSSTSIAALPESLCNLYNLQTLKLYGCSNLTKLPRAMQNLVNLRHLIIRNTPIEEMPQRMGKLNQLHNLDCYTVGKHKENSIKELGGLPNLHGWFCVQKLENVTTGEEALEARIMDKKHIYHLSLEWSDRNDNSIDFQIELDVLGKLQPHQNLQSLSINGYQGTRFPEWMRNFSTPNITNLYLTNCSNCSKLPSLGQLPSLKLLRISDMNSVKTIDASFYKEDCSSLTPFPALQSLHIVRMPYWEVWSSFVSEAFPVLNDLLISECPNLRGDFPDHLPALQTLVVTNCDLLVSSVQRAPTLRTLEIYKTNKIVFHEFPLLVETIEIEGRPMVESMIEVITNIQLPCLHYLSLQDCSLALSFPGDCLPASLKTLDISGLSNLKFPMLHKHKLLESLSINNSCDSLKSLPLVNFPNLISLQIRNCENLNSLLILRSESLKSLNSFELGDCPNFASFPEEGFSAPNLTRFSVYGCVKLNSLPYQMETHLPKMEYLSISNCQQIEGFPEEGMPPNLTTVKIRNCEKLLSSLGWISMDMVTSLKVCGPCDGMNSFPKEGLLLPSLTSLHLCDFSSLETLDCKGILIHLMLLQELHIENCQKLENIVGERLPVSLIKLRIEGCPLLQKLCHRKHRKVWPKICHVRGINIDGRWI</sequence>
<evidence type="ECO:0000256" key="7">
    <source>
        <dbReference type="SAM" id="SignalP"/>
    </source>
</evidence>
<evidence type="ECO:0008006" key="14">
    <source>
        <dbReference type="Google" id="ProtNLM"/>
    </source>
</evidence>
<feature type="signal peptide" evidence="7">
    <location>
        <begin position="1"/>
        <end position="19"/>
    </location>
</feature>
<dbReference type="InterPro" id="IPR038005">
    <property type="entry name" value="RX-like_CC"/>
</dbReference>
<dbReference type="Pfam" id="PF00931">
    <property type="entry name" value="NB-ARC"/>
    <property type="match status" value="1"/>
</dbReference>
<dbReference type="PANTHER" id="PTHR36766">
    <property type="entry name" value="PLANT BROAD-SPECTRUM MILDEW RESISTANCE PROTEIN RPW8"/>
    <property type="match status" value="1"/>
</dbReference>
<dbReference type="GO" id="GO:0051707">
    <property type="term" value="P:response to other organism"/>
    <property type="evidence" value="ECO:0007669"/>
    <property type="project" value="UniProtKB-ARBA"/>
</dbReference>
<feature type="region of interest" description="Disordered" evidence="6">
    <location>
        <begin position="136"/>
        <end position="156"/>
    </location>
</feature>
<dbReference type="InterPro" id="IPR036388">
    <property type="entry name" value="WH-like_DNA-bd_sf"/>
</dbReference>
<accession>A0A0L9VS37</accession>
<evidence type="ECO:0000259" key="8">
    <source>
        <dbReference type="Pfam" id="PF00931"/>
    </source>
</evidence>
<dbReference type="FunFam" id="1.10.10.10:FF:000322">
    <property type="entry name" value="Probable disease resistance protein At1g63360"/>
    <property type="match status" value="1"/>
</dbReference>
<dbReference type="InterPro" id="IPR041118">
    <property type="entry name" value="Rx_N"/>
</dbReference>
<dbReference type="GO" id="GO:0006952">
    <property type="term" value="P:defense response"/>
    <property type="evidence" value="ECO:0007669"/>
    <property type="project" value="UniProtKB-KW"/>
</dbReference>
<protein>
    <recommendedName>
        <fullName evidence="14">Disease resistance RPP13-like protein 1</fullName>
    </recommendedName>
</protein>
<keyword evidence="2" id="KW-0677">Repeat</keyword>
<keyword evidence="5" id="KW-0067">ATP-binding</keyword>
<dbReference type="PRINTS" id="PR00364">
    <property type="entry name" value="DISEASERSIST"/>
</dbReference>
<dbReference type="SUPFAM" id="SSF52540">
    <property type="entry name" value="P-loop containing nucleoside triphosphate hydrolases"/>
    <property type="match status" value="1"/>
</dbReference>
<evidence type="ECO:0000313" key="12">
    <source>
        <dbReference type="EMBL" id="KOM57682.1"/>
    </source>
</evidence>
<dbReference type="PANTHER" id="PTHR36766:SF51">
    <property type="entry name" value="DISEASE RESISTANCE RPP13-LIKE PROTEIN 1"/>
    <property type="match status" value="1"/>
</dbReference>
<gene>
    <name evidence="12" type="ORF">LR48_Vigan11g071500</name>
</gene>
<feature type="domain" description="R13L1/DRL21-like LRR repeat region" evidence="11">
    <location>
        <begin position="683"/>
        <end position="810"/>
    </location>
</feature>
<dbReference type="AlphaFoldDB" id="A0A0L9VS37"/>
<evidence type="ECO:0000259" key="11">
    <source>
        <dbReference type="Pfam" id="PF25019"/>
    </source>
</evidence>
<evidence type="ECO:0000313" key="13">
    <source>
        <dbReference type="Proteomes" id="UP000053144"/>
    </source>
</evidence>
<feature type="domain" description="Disease resistance protein winged helix" evidence="10">
    <location>
        <begin position="418"/>
        <end position="496"/>
    </location>
</feature>
<dbReference type="FunFam" id="3.40.50.300:FF:001091">
    <property type="entry name" value="Probable disease resistance protein At1g61300"/>
    <property type="match status" value="1"/>
</dbReference>
<dbReference type="Proteomes" id="UP000053144">
    <property type="component" value="Chromosome 11"/>
</dbReference>
<evidence type="ECO:0000256" key="4">
    <source>
        <dbReference type="ARBA" id="ARBA00022821"/>
    </source>
</evidence>
<evidence type="ECO:0000259" key="9">
    <source>
        <dbReference type="Pfam" id="PF18052"/>
    </source>
</evidence>
<evidence type="ECO:0000256" key="5">
    <source>
        <dbReference type="ARBA" id="ARBA00022840"/>
    </source>
</evidence>
<organism evidence="12 13">
    <name type="scientific">Phaseolus angularis</name>
    <name type="common">Azuki bean</name>
    <name type="synonym">Vigna angularis</name>
    <dbReference type="NCBI Taxonomy" id="3914"/>
    <lineage>
        <taxon>Eukaryota</taxon>
        <taxon>Viridiplantae</taxon>
        <taxon>Streptophyta</taxon>
        <taxon>Embryophyta</taxon>
        <taxon>Tracheophyta</taxon>
        <taxon>Spermatophyta</taxon>
        <taxon>Magnoliopsida</taxon>
        <taxon>eudicotyledons</taxon>
        <taxon>Gunneridae</taxon>
        <taxon>Pentapetalae</taxon>
        <taxon>rosids</taxon>
        <taxon>fabids</taxon>
        <taxon>Fabales</taxon>
        <taxon>Fabaceae</taxon>
        <taxon>Papilionoideae</taxon>
        <taxon>50 kb inversion clade</taxon>
        <taxon>NPAAA clade</taxon>
        <taxon>indigoferoid/millettioid clade</taxon>
        <taxon>Phaseoleae</taxon>
        <taxon>Vigna</taxon>
    </lineage>
</organism>
<dbReference type="InterPro" id="IPR032675">
    <property type="entry name" value="LRR_dom_sf"/>
</dbReference>
<dbReference type="Pfam" id="PF23559">
    <property type="entry name" value="WHD_DRP"/>
    <property type="match status" value="1"/>
</dbReference>
<feature type="domain" description="Disease resistance N-terminal" evidence="9">
    <location>
        <begin position="11"/>
        <end position="101"/>
    </location>
</feature>
<feature type="chain" id="PRO_5005596910" description="Disease resistance RPP13-like protein 1" evidence="7">
    <location>
        <begin position="20"/>
        <end position="1249"/>
    </location>
</feature>
<dbReference type="Gramene" id="KOM57682">
    <property type="protein sequence ID" value="KOM57682"/>
    <property type="gene ID" value="LR48_Vigan11g071500"/>
</dbReference>
<dbReference type="InterPro" id="IPR002182">
    <property type="entry name" value="NB-ARC"/>
</dbReference>
<keyword evidence="4" id="KW-0611">Plant defense</keyword>
<dbReference type="InterPro" id="IPR056789">
    <property type="entry name" value="LRR_R13L1-DRL21"/>
</dbReference>
<name>A0A0L9VS37_PHAAN</name>
<dbReference type="SUPFAM" id="SSF52058">
    <property type="entry name" value="L domain-like"/>
    <property type="match status" value="2"/>
</dbReference>
<dbReference type="CDD" id="cd14798">
    <property type="entry name" value="RX-CC_like"/>
    <property type="match status" value="1"/>
</dbReference>
<dbReference type="Pfam" id="PF18052">
    <property type="entry name" value="Rx_N"/>
    <property type="match status" value="1"/>
</dbReference>
<dbReference type="Gene3D" id="3.80.10.10">
    <property type="entry name" value="Ribonuclease Inhibitor"/>
    <property type="match status" value="2"/>
</dbReference>
<dbReference type="Gene3D" id="1.20.5.4130">
    <property type="match status" value="1"/>
</dbReference>
<evidence type="ECO:0000256" key="1">
    <source>
        <dbReference type="ARBA" id="ARBA00022614"/>
    </source>
</evidence>
<evidence type="ECO:0000256" key="2">
    <source>
        <dbReference type="ARBA" id="ARBA00022737"/>
    </source>
</evidence>
<dbReference type="Gene3D" id="1.10.10.10">
    <property type="entry name" value="Winged helix-like DNA-binding domain superfamily/Winged helix DNA-binding domain"/>
    <property type="match status" value="1"/>
</dbReference>
<keyword evidence="3" id="KW-0547">Nucleotide-binding</keyword>
<evidence type="ECO:0000259" key="10">
    <source>
        <dbReference type="Pfam" id="PF23559"/>
    </source>
</evidence>
<dbReference type="OMA" id="CHELIKI"/>
<dbReference type="EMBL" id="CM003381">
    <property type="protein sequence ID" value="KOM57682.1"/>
    <property type="molecule type" value="Genomic_DNA"/>
</dbReference>
<dbReference type="Gene3D" id="3.40.50.300">
    <property type="entry name" value="P-loop containing nucleotide triphosphate hydrolases"/>
    <property type="match status" value="1"/>
</dbReference>
<keyword evidence="7" id="KW-0732">Signal</keyword>
<reference evidence="13" key="1">
    <citation type="journal article" date="2015" name="Proc. Natl. Acad. Sci. U.S.A.">
        <title>Genome sequencing of adzuki bean (Vigna angularis) provides insight into high starch and low fat accumulation and domestication.</title>
        <authorList>
            <person name="Yang K."/>
            <person name="Tian Z."/>
            <person name="Chen C."/>
            <person name="Luo L."/>
            <person name="Zhao B."/>
            <person name="Wang Z."/>
            <person name="Yu L."/>
            <person name="Li Y."/>
            <person name="Sun Y."/>
            <person name="Li W."/>
            <person name="Chen Y."/>
            <person name="Li Y."/>
            <person name="Zhang Y."/>
            <person name="Ai D."/>
            <person name="Zhao J."/>
            <person name="Shang C."/>
            <person name="Ma Y."/>
            <person name="Wu B."/>
            <person name="Wang M."/>
            <person name="Gao L."/>
            <person name="Sun D."/>
            <person name="Zhang P."/>
            <person name="Guo F."/>
            <person name="Wang W."/>
            <person name="Li Y."/>
            <person name="Wang J."/>
            <person name="Varshney R.K."/>
            <person name="Wang J."/>
            <person name="Ling H.Q."/>
            <person name="Wan P."/>
        </authorList>
    </citation>
    <scope>NUCLEOTIDE SEQUENCE</scope>
    <source>
        <strain evidence="13">cv. Jingnong 6</strain>
    </source>
</reference>
<proteinExistence type="predicted"/>
<evidence type="ECO:0000256" key="3">
    <source>
        <dbReference type="ARBA" id="ARBA00022741"/>
    </source>
</evidence>
<dbReference type="GO" id="GO:0005524">
    <property type="term" value="F:ATP binding"/>
    <property type="evidence" value="ECO:0007669"/>
    <property type="project" value="UniProtKB-KW"/>
</dbReference>
<dbReference type="Pfam" id="PF25019">
    <property type="entry name" value="LRR_R13L1-DRL21"/>
    <property type="match status" value="1"/>
</dbReference>
<dbReference type="GO" id="GO:0043531">
    <property type="term" value="F:ADP binding"/>
    <property type="evidence" value="ECO:0007669"/>
    <property type="project" value="InterPro"/>
</dbReference>
<feature type="domain" description="NB-ARC" evidence="8">
    <location>
        <begin position="163"/>
        <end position="334"/>
    </location>
</feature>
<dbReference type="InterPro" id="IPR027417">
    <property type="entry name" value="P-loop_NTPase"/>
</dbReference>
<evidence type="ECO:0000256" key="6">
    <source>
        <dbReference type="SAM" id="MobiDB-lite"/>
    </source>
</evidence>
<dbReference type="InterPro" id="IPR058922">
    <property type="entry name" value="WHD_DRP"/>
</dbReference>